<dbReference type="InterPro" id="IPR029063">
    <property type="entry name" value="SAM-dependent_MTases_sf"/>
</dbReference>
<dbReference type="Pfam" id="PF17827">
    <property type="entry name" value="PrmC_N"/>
    <property type="match status" value="1"/>
</dbReference>
<dbReference type="HAMAP" id="MF_02126">
    <property type="entry name" value="RF_methyltr_PrmC"/>
    <property type="match status" value="1"/>
</dbReference>
<evidence type="ECO:0000259" key="5">
    <source>
        <dbReference type="Pfam" id="PF17827"/>
    </source>
</evidence>
<keyword evidence="3" id="KW-0949">S-adenosyl-L-methionine</keyword>
<evidence type="ECO:0000313" key="6">
    <source>
        <dbReference type="EMBL" id="KKO09183.1"/>
    </source>
</evidence>
<dbReference type="InterPro" id="IPR040758">
    <property type="entry name" value="PrmC_N"/>
</dbReference>
<dbReference type="FunFam" id="3.40.50.150:FF:000053">
    <property type="entry name" value="Release factor glutamine methyltransferase"/>
    <property type="match status" value="1"/>
</dbReference>
<feature type="domain" description="Release factor glutamine methyltransferase N-terminal" evidence="5">
    <location>
        <begin position="6"/>
        <end position="75"/>
    </location>
</feature>
<evidence type="ECO:0000256" key="1">
    <source>
        <dbReference type="ARBA" id="ARBA00022603"/>
    </source>
</evidence>
<sequence>MSLDALLKQAAQRLQMAGSASPRIDAEVLLSHVLGRDRTWLYTWGDKACSLWEQARFAALVAARAQGTPVAYLTGEREFWGLRLATAPETLIPRPDTETLVELALSRAILSSGRLLDLGTGTGAIALAFASEQPCWQVVGVDMREEAVALASRNAKRLAITNAQFLKSDWFSALETLEEADRRFDIIVSNPPYIAADDPHLVEGDVRFEPRSALVADADGMADLLHLVHTAQHYLVTSGWLLLEHGYAQADKVRGALTSEGYQNVESVRDLGGHERVTLGRLITDT</sequence>
<dbReference type="InterPro" id="IPR019874">
    <property type="entry name" value="RF_methyltr_PrmC"/>
</dbReference>
<name>A0A0F9WA08_9ZZZZ</name>
<dbReference type="PANTHER" id="PTHR18895:SF74">
    <property type="entry name" value="MTRF1L RELEASE FACTOR GLUTAMINE METHYLTRANSFERASE"/>
    <property type="match status" value="1"/>
</dbReference>
<dbReference type="InterPro" id="IPR002052">
    <property type="entry name" value="DNA_methylase_N6_adenine_CS"/>
</dbReference>
<dbReference type="GO" id="GO:0003676">
    <property type="term" value="F:nucleic acid binding"/>
    <property type="evidence" value="ECO:0007669"/>
    <property type="project" value="InterPro"/>
</dbReference>
<dbReference type="NCBIfam" id="TIGR00536">
    <property type="entry name" value="hemK_fam"/>
    <property type="match status" value="1"/>
</dbReference>
<dbReference type="Pfam" id="PF13847">
    <property type="entry name" value="Methyltransf_31"/>
    <property type="match status" value="1"/>
</dbReference>
<keyword evidence="2" id="KW-0808">Transferase</keyword>
<feature type="domain" description="Methyltransferase" evidence="4">
    <location>
        <begin position="112"/>
        <end position="203"/>
    </location>
</feature>
<dbReference type="AlphaFoldDB" id="A0A0F9WA08"/>
<dbReference type="CDD" id="cd02440">
    <property type="entry name" value="AdoMet_MTases"/>
    <property type="match status" value="1"/>
</dbReference>
<evidence type="ECO:0000256" key="2">
    <source>
        <dbReference type="ARBA" id="ARBA00022679"/>
    </source>
</evidence>
<dbReference type="GO" id="GO:0036009">
    <property type="term" value="F:protein-glutamine N-methyltransferase activity"/>
    <property type="evidence" value="ECO:0007669"/>
    <property type="project" value="TreeGrafter"/>
</dbReference>
<proteinExistence type="inferred from homology"/>
<dbReference type="GO" id="GO:0032259">
    <property type="term" value="P:methylation"/>
    <property type="evidence" value="ECO:0007669"/>
    <property type="project" value="UniProtKB-KW"/>
</dbReference>
<evidence type="ECO:0000259" key="4">
    <source>
        <dbReference type="Pfam" id="PF13847"/>
    </source>
</evidence>
<dbReference type="Gene3D" id="3.40.50.150">
    <property type="entry name" value="Vaccinia Virus protein VP39"/>
    <property type="match status" value="1"/>
</dbReference>
<keyword evidence="1" id="KW-0489">Methyltransferase</keyword>
<gene>
    <name evidence="6" type="ORF">LCGC14_0035210</name>
</gene>
<protein>
    <submittedName>
        <fullName evidence="6">Uncharacterized protein</fullName>
    </submittedName>
</protein>
<comment type="caution">
    <text evidence="6">The sequence shown here is derived from an EMBL/GenBank/DDBJ whole genome shotgun (WGS) entry which is preliminary data.</text>
</comment>
<organism evidence="6">
    <name type="scientific">marine sediment metagenome</name>
    <dbReference type="NCBI Taxonomy" id="412755"/>
    <lineage>
        <taxon>unclassified sequences</taxon>
        <taxon>metagenomes</taxon>
        <taxon>ecological metagenomes</taxon>
    </lineage>
</organism>
<dbReference type="InterPro" id="IPR025714">
    <property type="entry name" value="Methyltranfer_dom"/>
</dbReference>
<dbReference type="SUPFAM" id="SSF53335">
    <property type="entry name" value="S-adenosyl-L-methionine-dependent methyltransferases"/>
    <property type="match status" value="1"/>
</dbReference>
<dbReference type="Gene3D" id="1.10.8.10">
    <property type="entry name" value="DNA helicase RuvA subunit, C-terminal domain"/>
    <property type="match status" value="1"/>
</dbReference>
<dbReference type="PANTHER" id="PTHR18895">
    <property type="entry name" value="HEMK METHYLTRANSFERASE"/>
    <property type="match status" value="1"/>
</dbReference>
<accession>A0A0F9WA08</accession>
<evidence type="ECO:0000256" key="3">
    <source>
        <dbReference type="ARBA" id="ARBA00022691"/>
    </source>
</evidence>
<dbReference type="InterPro" id="IPR004556">
    <property type="entry name" value="HemK-like"/>
</dbReference>
<reference evidence="6" key="1">
    <citation type="journal article" date="2015" name="Nature">
        <title>Complex archaea that bridge the gap between prokaryotes and eukaryotes.</title>
        <authorList>
            <person name="Spang A."/>
            <person name="Saw J.H."/>
            <person name="Jorgensen S.L."/>
            <person name="Zaremba-Niedzwiedzka K."/>
            <person name="Martijn J."/>
            <person name="Lind A.E."/>
            <person name="van Eijk R."/>
            <person name="Schleper C."/>
            <person name="Guy L."/>
            <person name="Ettema T.J."/>
        </authorList>
    </citation>
    <scope>NUCLEOTIDE SEQUENCE</scope>
</reference>
<dbReference type="InterPro" id="IPR050320">
    <property type="entry name" value="N5-glutamine_MTase"/>
</dbReference>
<dbReference type="NCBIfam" id="TIGR03534">
    <property type="entry name" value="RF_mod_PrmC"/>
    <property type="match status" value="1"/>
</dbReference>
<dbReference type="EMBL" id="LAZR01000007">
    <property type="protein sequence ID" value="KKO09183.1"/>
    <property type="molecule type" value="Genomic_DNA"/>
</dbReference>
<dbReference type="PROSITE" id="PS00092">
    <property type="entry name" value="N6_MTASE"/>
    <property type="match status" value="1"/>
</dbReference>